<feature type="transmembrane region" description="Helical" evidence="12">
    <location>
        <begin position="135"/>
        <end position="157"/>
    </location>
</feature>
<evidence type="ECO:0000256" key="7">
    <source>
        <dbReference type="ARBA" id="ARBA00022847"/>
    </source>
</evidence>
<feature type="transmembrane region" description="Helical" evidence="12">
    <location>
        <begin position="423"/>
        <end position="441"/>
    </location>
</feature>
<feature type="transmembrane region" description="Helical" evidence="12">
    <location>
        <begin position="99"/>
        <end position="115"/>
    </location>
</feature>
<dbReference type="Pfam" id="PF22776">
    <property type="entry name" value="K_trans_C"/>
    <property type="match status" value="1"/>
</dbReference>
<dbReference type="KEGG" id="hyf:DTO96_100043"/>
<evidence type="ECO:0000256" key="5">
    <source>
        <dbReference type="ARBA" id="ARBA00022538"/>
    </source>
</evidence>
<dbReference type="InterPro" id="IPR003855">
    <property type="entry name" value="K+_transporter"/>
</dbReference>
<feature type="transmembrane region" description="Helical" evidence="12">
    <location>
        <begin position="365"/>
        <end position="388"/>
    </location>
</feature>
<gene>
    <name evidence="15" type="primary">kup_1</name>
    <name evidence="12" type="synonym">kup</name>
    <name evidence="15" type="ORF">DTO96_100043</name>
</gene>
<dbReference type="AlphaFoldDB" id="A0A345D7K3"/>
<comment type="similarity">
    <text evidence="2 12">Belongs to the HAK/KUP transporter (TC 2.A.72) family.</text>
</comment>
<dbReference type="GO" id="GO:0015293">
    <property type="term" value="F:symporter activity"/>
    <property type="evidence" value="ECO:0007669"/>
    <property type="project" value="UniProtKB-UniRule"/>
</dbReference>
<name>A0A345D7K3_9BURK</name>
<evidence type="ECO:0000313" key="16">
    <source>
        <dbReference type="Proteomes" id="UP000252182"/>
    </source>
</evidence>
<keyword evidence="4 12" id="KW-1003">Cell membrane</keyword>
<evidence type="ECO:0000313" key="15">
    <source>
        <dbReference type="EMBL" id="AXF84341.1"/>
    </source>
</evidence>
<comment type="subcellular location">
    <subcellularLocation>
        <location evidence="12">Cell membrane</location>
        <topology evidence="12">Multi-pass membrane protein</topology>
    </subcellularLocation>
    <subcellularLocation>
        <location evidence="1">Membrane</location>
        <topology evidence="1">Multi-pass membrane protein</topology>
    </subcellularLocation>
</comment>
<feature type="transmembrane region" description="Helical" evidence="12">
    <location>
        <begin position="338"/>
        <end position="359"/>
    </location>
</feature>
<evidence type="ECO:0000259" key="14">
    <source>
        <dbReference type="Pfam" id="PF22776"/>
    </source>
</evidence>
<dbReference type="PANTHER" id="PTHR30540:SF79">
    <property type="entry name" value="LOW AFFINITY POTASSIUM TRANSPORT SYSTEM PROTEIN KUP"/>
    <property type="match status" value="1"/>
</dbReference>
<comment type="catalytic activity">
    <reaction evidence="12">
        <text>K(+)(in) + H(+)(in) = K(+)(out) + H(+)(out)</text>
        <dbReference type="Rhea" id="RHEA:28490"/>
        <dbReference type="ChEBI" id="CHEBI:15378"/>
        <dbReference type="ChEBI" id="CHEBI:29103"/>
    </reaction>
</comment>
<dbReference type="InterPro" id="IPR053951">
    <property type="entry name" value="K_trans_N"/>
</dbReference>
<feature type="transmembrane region" description="Helical" evidence="12">
    <location>
        <begin position="214"/>
        <end position="234"/>
    </location>
</feature>
<organism evidence="15 16">
    <name type="scientific">Ephemeroptericola cinctiostellae</name>
    <dbReference type="NCBI Taxonomy" id="2268024"/>
    <lineage>
        <taxon>Bacteria</taxon>
        <taxon>Pseudomonadati</taxon>
        <taxon>Pseudomonadota</taxon>
        <taxon>Betaproteobacteria</taxon>
        <taxon>Burkholderiales</taxon>
        <taxon>Burkholderiaceae</taxon>
        <taxon>Ephemeroptericola</taxon>
    </lineage>
</organism>
<keyword evidence="9 12" id="KW-1133">Transmembrane helix</keyword>
<dbReference type="Pfam" id="PF02705">
    <property type="entry name" value="K_trans"/>
    <property type="match status" value="1"/>
</dbReference>
<keyword evidence="3 12" id="KW-0813">Transport</keyword>
<evidence type="ECO:0000256" key="6">
    <source>
        <dbReference type="ARBA" id="ARBA00022692"/>
    </source>
</evidence>
<evidence type="ECO:0000256" key="11">
    <source>
        <dbReference type="ARBA" id="ARBA00023136"/>
    </source>
</evidence>
<feature type="transmembrane region" description="Helical" evidence="12">
    <location>
        <begin position="286"/>
        <end position="317"/>
    </location>
</feature>
<evidence type="ECO:0000256" key="4">
    <source>
        <dbReference type="ARBA" id="ARBA00022475"/>
    </source>
</evidence>
<dbReference type="HAMAP" id="MF_01522">
    <property type="entry name" value="Kup"/>
    <property type="match status" value="1"/>
</dbReference>
<evidence type="ECO:0000256" key="3">
    <source>
        <dbReference type="ARBA" id="ARBA00022448"/>
    </source>
</evidence>
<evidence type="ECO:0000256" key="10">
    <source>
        <dbReference type="ARBA" id="ARBA00023065"/>
    </source>
</evidence>
<feature type="transmembrane region" description="Helical" evidence="12">
    <location>
        <begin position="169"/>
        <end position="194"/>
    </location>
</feature>
<evidence type="ECO:0000256" key="8">
    <source>
        <dbReference type="ARBA" id="ARBA00022958"/>
    </source>
</evidence>
<dbReference type="RefSeq" id="WP_192879000.1">
    <property type="nucleotide sequence ID" value="NZ_CP031124.1"/>
</dbReference>
<feature type="domain" description="K+ potassium transporter C-terminal" evidence="14">
    <location>
        <begin position="474"/>
        <end position="620"/>
    </location>
</feature>
<evidence type="ECO:0000256" key="1">
    <source>
        <dbReference type="ARBA" id="ARBA00004141"/>
    </source>
</evidence>
<reference evidence="16" key="1">
    <citation type="submission" date="2018-07" db="EMBL/GenBank/DDBJ databases">
        <authorList>
            <person name="Kim H."/>
        </authorList>
    </citation>
    <scope>NUCLEOTIDE SEQUENCE [LARGE SCALE GENOMIC DNA]</scope>
    <source>
        <strain evidence="16">F02</strain>
    </source>
</reference>
<dbReference type="EMBL" id="CP031124">
    <property type="protein sequence ID" value="AXF84341.1"/>
    <property type="molecule type" value="Genomic_DNA"/>
</dbReference>
<evidence type="ECO:0000259" key="13">
    <source>
        <dbReference type="Pfam" id="PF02705"/>
    </source>
</evidence>
<dbReference type="InterPro" id="IPR023051">
    <property type="entry name" value="Kup"/>
</dbReference>
<keyword evidence="16" id="KW-1185">Reference proteome</keyword>
<proteinExistence type="inferred from homology"/>
<keyword evidence="5 12" id="KW-0633">Potassium transport</keyword>
<sequence>MSSHIKQKQGALALAALGVVYGDIGTSPLYAFKEAFTHGMPLTEANVLATLSAFFWALFLIVAIKYVWVVIRFDNEGEGGVLALTALAQRLAEDKHIRSSWLVGAGIFAAALFYADSFLTPAVSVLSAVEGVGVLTSGFEGIVVPLTIVILFGLFLVQRYGTQKIGGLFFGPIMVVWFVSLAVMGIHSIVQTPVVLHAINPMYALQLAIHEPKLAFILLAAVFLGLTGGEALYADMGHFGARAIRLAWYGLVWPSLLLNYFGQGALVLRSPEAVSNPFYMLAPGVLMVWLVFLATCATVIASQATIAGAYSMTLQAARLKFLPRLNIMHTSDFEKGQIYVPSINWVMLVAVVALVLGFGSSSALAAAYGIAVSGTMMITTVLLAFIVLHTRSRYKMVFLFVLGIFAIFEVLFLSSNLTKVESGGWLPLVVGSGIYVLLTVWRKGSQLLDEQRRAINIPMDVFLNSSFADVPRVSGTAVYLTSDLTLVPSALFHNLKHYKVMHEKVIFLNVTSPNVPYIAESHRLQVEEIAPNVFNIRVNFGFREETDVAAALSQLPSPSLYMDPMNTTYFLARSTLVDGLGGLNRWRFAVFSGMFRQAESVTSSFNLPPNRVVELGAQVSL</sequence>
<keyword evidence="10 12" id="KW-0406">Ion transport</keyword>
<feature type="transmembrane region" description="Helical" evidence="12">
    <location>
        <begin position="397"/>
        <end position="417"/>
    </location>
</feature>
<evidence type="ECO:0000256" key="9">
    <source>
        <dbReference type="ARBA" id="ARBA00022989"/>
    </source>
</evidence>
<keyword evidence="6 12" id="KW-0812">Transmembrane</keyword>
<comment type="function">
    <text evidence="12">Transport of potassium into the cell. Likely operates as a K(+):H(+) symporter.</text>
</comment>
<feature type="transmembrane region" description="Helical" evidence="12">
    <location>
        <begin position="246"/>
        <end position="266"/>
    </location>
</feature>
<dbReference type="PANTHER" id="PTHR30540">
    <property type="entry name" value="OSMOTIC STRESS POTASSIUM TRANSPORTER"/>
    <property type="match status" value="1"/>
</dbReference>
<dbReference type="GO" id="GO:0015079">
    <property type="term" value="F:potassium ion transmembrane transporter activity"/>
    <property type="evidence" value="ECO:0007669"/>
    <property type="project" value="UniProtKB-UniRule"/>
</dbReference>
<feature type="domain" description="K+ potassium transporter integral membrane" evidence="13">
    <location>
        <begin position="12"/>
        <end position="464"/>
    </location>
</feature>
<dbReference type="InterPro" id="IPR053952">
    <property type="entry name" value="K_trans_C"/>
</dbReference>
<dbReference type="Proteomes" id="UP000252182">
    <property type="component" value="Chromosome"/>
</dbReference>
<evidence type="ECO:0000256" key="2">
    <source>
        <dbReference type="ARBA" id="ARBA00007019"/>
    </source>
</evidence>
<accession>A0A345D7K3</accession>
<dbReference type="GO" id="GO:0005886">
    <property type="term" value="C:plasma membrane"/>
    <property type="evidence" value="ECO:0007669"/>
    <property type="project" value="UniProtKB-SubCell"/>
</dbReference>
<evidence type="ECO:0000256" key="12">
    <source>
        <dbReference type="HAMAP-Rule" id="MF_01522"/>
    </source>
</evidence>
<feature type="transmembrane region" description="Helical" evidence="12">
    <location>
        <begin position="46"/>
        <end position="68"/>
    </location>
</feature>
<keyword evidence="7 12" id="KW-0769">Symport</keyword>
<keyword evidence="11 12" id="KW-0472">Membrane</keyword>
<keyword evidence="8 12" id="KW-0630">Potassium</keyword>
<protein>
    <recommendedName>
        <fullName evidence="12">Probable potassium transport system protein Kup</fullName>
    </recommendedName>
</protein>